<sequence length="166" mass="18981">MFKKVFFVLSLILVFTVSQIGDFNRVNAEDNYNGNERGEFKLQSTQLDAISPFNFTPGGGGTAWRHIGTFKYQKGLAGLTVNSIATVIASRVPYVNWTTAASLAQNIYNYLSSDDDFYITLKEWHQYSGGRIIGVKREAWVYYNKARTDLVRPDLVNYPIRELERY</sequence>
<feature type="chain" id="PRO_5038623481" evidence="1">
    <location>
        <begin position="21"/>
        <end position="166"/>
    </location>
</feature>
<feature type="signal peptide" evidence="1">
    <location>
        <begin position="1"/>
        <end position="20"/>
    </location>
</feature>
<dbReference type="EMBL" id="NFZX01000112">
    <property type="protein sequence ID" value="RFA31752.1"/>
    <property type="molecule type" value="Genomic_DNA"/>
</dbReference>
<name>A0A3E0WFN3_9BACI</name>
<organism evidence="2 3">
    <name type="scientific">Virgibacillus dokdonensis</name>
    <dbReference type="NCBI Taxonomy" id="302167"/>
    <lineage>
        <taxon>Bacteria</taxon>
        <taxon>Bacillati</taxon>
        <taxon>Bacillota</taxon>
        <taxon>Bacilli</taxon>
        <taxon>Bacillales</taxon>
        <taxon>Bacillaceae</taxon>
        <taxon>Virgibacillus</taxon>
    </lineage>
</organism>
<dbReference type="RefSeq" id="WP_116279811.1">
    <property type="nucleotide sequence ID" value="NZ_NFZX01000112.1"/>
</dbReference>
<comment type="caution">
    <text evidence="2">The sequence shown here is derived from an EMBL/GenBank/DDBJ whole genome shotgun (WGS) entry which is preliminary data.</text>
</comment>
<proteinExistence type="predicted"/>
<gene>
    <name evidence="2" type="ORF">CAI16_20030</name>
</gene>
<accession>A0A3E0WFN3</accession>
<evidence type="ECO:0000256" key="1">
    <source>
        <dbReference type="SAM" id="SignalP"/>
    </source>
</evidence>
<dbReference type="Proteomes" id="UP000256488">
    <property type="component" value="Unassembled WGS sequence"/>
</dbReference>
<keyword evidence="1" id="KW-0732">Signal</keyword>
<protein>
    <submittedName>
        <fullName evidence="2">Uncharacterized protein</fullName>
    </submittedName>
</protein>
<reference evidence="2 3" key="1">
    <citation type="submission" date="2017-05" db="EMBL/GenBank/DDBJ databases">
        <title>Virgibacillus sp. AK90 isolated from a saltern of Kakinada, India.</title>
        <authorList>
            <person name="Gupta V."/>
            <person name="Sidhu C."/>
            <person name="Korpole S."/>
            <person name="Pinnaka A.K."/>
        </authorList>
    </citation>
    <scope>NUCLEOTIDE SEQUENCE [LARGE SCALE GENOMIC DNA]</scope>
    <source>
        <strain evidence="2 3">AK90</strain>
    </source>
</reference>
<evidence type="ECO:0000313" key="3">
    <source>
        <dbReference type="Proteomes" id="UP000256488"/>
    </source>
</evidence>
<evidence type="ECO:0000313" key="2">
    <source>
        <dbReference type="EMBL" id="RFA31752.1"/>
    </source>
</evidence>
<dbReference type="AlphaFoldDB" id="A0A3E0WFN3"/>